<evidence type="ECO:0008006" key="5">
    <source>
        <dbReference type="Google" id="ProtNLM"/>
    </source>
</evidence>
<sequence>MARQKDRTRMPEKDYQILQSNREVLVSELIPNSLTDYLFSKFIFDECDLEEIQAEQNNKGRSAAAKKFLEVLAHSGENAYPVFLEALKKYGFNGVVKTLEETVVDLPSDSFAWIDNIEDNKKKQPLKERDLNSIAGFIGANWGAIILELQGTEASISQAQLNHAYSLHMQIFSCLNKWRQREASKATLIKLLTAMRVCNNFTKIDWDHVRKFVERF</sequence>
<protein>
    <recommendedName>
        <fullName evidence="5">CARD domain-containing protein</fullName>
    </recommendedName>
</protein>
<dbReference type="Pfam" id="PF00531">
    <property type="entry name" value="Death"/>
    <property type="match status" value="1"/>
</dbReference>
<evidence type="ECO:0000313" key="3">
    <source>
        <dbReference type="EMBL" id="KAK6177699.1"/>
    </source>
</evidence>
<dbReference type="Proteomes" id="UP001347796">
    <property type="component" value="Unassembled WGS sequence"/>
</dbReference>
<evidence type="ECO:0000259" key="2">
    <source>
        <dbReference type="PROSITE" id="PS50209"/>
    </source>
</evidence>
<keyword evidence="4" id="KW-1185">Reference proteome</keyword>
<dbReference type="InterPro" id="IPR037939">
    <property type="entry name" value="CRADD"/>
</dbReference>
<evidence type="ECO:0000259" key="1">
    <source>
        <dbReference type="PROSITE" id="PS50017"/>
    </source>
</evidence>
<comment type="caution">
    <text evidence="3">The sequence shown here is derived from an EMBL/GenBank/DDBJ whole genome shotgun (WGS) entry which is preliminary data.</text>
</comment>
<feature type="domain" description="Death" evidence="1">
    <location>
        <begin position="127"/>
        <end position="196"/>
    </location>
</feature>
<dbReference type="PROSITE" id="PS50209">
    <property type="entry name" value="CARD"/>
    <property type="match status" value="1"/>
</dbReference>
<gene>
    <name evidence="3" type="ORF">SNE40_015750</name>
</gene>
<organism evidence="3 4">
    <name type="scientific">Patella caerulea</name>
    <name type="common">Rayed Mediterranean limpet</name>
    <dbReference type="NCBI Taxonomy" id="87958"/>
    <lineage>
        <taxon>Eukaryota</taxon>
        <taxon>Metazoa</taxon>
        <taxon>Spiralia</taxon>
        <taxon>Lophotrochozoa</taxon>
        <taxon>Mollusca</taxon>
        <taxon>Gastropoda</taxon>
        <taxon>Patellogastropoda</taxon>
        <taxon>Patelloidea</taxon>
        <taxon>Patellidae</taxon>
        <taxon>Patella</taxon>
    </lineage>
</organism>
<dbReference type="GO" id="GO:0007165">
    <property type="term" value="P:signal transduction"/>
    <property type="evidence" value="ECO:0007669"/>
    <property type="project" value="InterPro"/>
</dbReference>
<dbReference type="Gene3D" id="1.10.533.10">
    <property type="entry name" value="Death Domain, Fas"/>
    <property type="match status" value="2"/>
</dbReference>
<dbReference type="PROSITE" id="PS50017">
    <property type="entry name" value="DEATH_DOMAIN"/>
    <property type="match status" value="1"/>
</dbReference>
<accession>A0AAN8JLB6</accession>
<proteinExistence type="predicted"/>
<dbReference type="GO" id="GO:0002020">
    <property type="term" value="F:protease binding"/>
    <property type="evidence" value="ECO:0007669"/>
    <property type="project" value="InterPro"/>
</dbReference>
<dbReference type="SUPFAM" id="SSF47986">
    <property type="entry name" value="DEATH domain"/>
    <property type="match status" value="2"/>
</dbReference>
<dbReference type="AlphaFoldDB" id="A0AAN8JLB6"/>
<name>A0AAN8JLB6_PATCE</name>
<dbReference type="CDD" id="cd01671">
    <property type="entry name" value="CARD"/>
    <property type="match status" value="1"/>
</dbReference>
<dbReference type="InterPro" id="IPR011029">
    <property type="entry name" value="DEATH-like_dom_sf"/>
</dbReference>
<dbReference type="InterPro" id="IPR000488">
    <property type="entry name" value="Death_dom"/>
</dbReference>
<feature type="domain" description="CARD" evidence="2">
    <location>
        <begin position="10"/>
        <end position="89"/>
    </location>
</feature>
<dbReference type="GO" id="GO:0070513">
    <property type="term" value="F:death domain binding"/>
    <property type="evidence" value="ECO:0007669"/>
    <property type="project" value="InterPro"/>
</dbReference>
<dbReference type="PANTHER" id="PTHR15034">
    <property type="entry name" value="DEATH DOMAIN-CONTAINING PROTEIN CRADD"/>
    <property type="match status" value="1"/>
</dbReference>
<reference evidence="3 4" key="1">
    <citation type="submission" date="2024-01" db="EMBL/GenBank/DDBJ databases">
        <title>The genome of the rayed Mediterranean limpet Patella caerulea (Linnaeus, 1758).</title>
        <authorList>
            <person name="Anh-Thu Weber A."/>
            <person name="Halstead-Nussloch G."/>
        </authorList>
    </citation>
    <scope>NUCLEOTIDE SEQUENCE [LARGE SCALE GENOMIC DNA]</scope>
    <source>
        <strain evidence="3">AATW-2023a</strain>
        <tissue evidence="3">Whole specimen</tissue>
    </source>
</reference>
<dbReference type="EMBL" id="JAZGQO010000010">
    <property type="protein sequence ID" value="KAK6177699.1"/>
    <property type="molecule type" value="Genomic_DNA"/>
</dbReference>
<dbReference type="InterPro" id="IPR001315">
    <property type="entry name" value="CARD"/>
</dbReference>
<dbReference type="Pfam" id="PF00619">
    <property type="entry name" value="CARD"/>
    <property type="match status" value="1"/>
</dbReference>
<dbReference type="GO" id="GO:0042981">
    <property type="term" value="P:regulation of apoptotic process"/>
    <property type="evidence" value="ECO:0007669"/>
    <property type="project" value="InterPro"/>
</dbReference>
<evidence type="ECO:0000313" key="4">
    <source>
        <dbReference type="Proteomes" id="UP001347796"/>
    </source>
</evidence>
<dbReference type="PANTHER" id="PTHR15034:SF5">
    <property type="entry name" value="DEATH DOMAIN-CONTAINING PROTEIN CRADD"/>
    <property type="match status" value="1"/>
</dbReference>